<keyword evidence="2" id="KW-0560">Oxidoreductase</keyword>
<dbReference type="Gene3D" id="3.90.180.10">
    <property type="entry name" value="Medium-chain alcohol dehydrogenases, catalytic domain"/>
    <property type="match status" value="1"/>
</dbReference>
<evidence type="ECO:0000256" key="1">
    <source>
        <dbReference type="ARBA" id="ARBA00022857"/>
    </source>
</evidence>
<dbReference type="InterPro" id="IPR013154">
    <property type="entry name" value="ADH-like_N"/>
</dbReference>
<dbReference type="PANTHER" id="PTHR48106">
    <property type="entry name" value="QUINONE OXIDOREDUCTASE PIG3-RELATED"/>
    <property type="match status" value="1"/>
</dbReference>
<evidence type="ECO:0000259" key="3">
    <source>
        <dbReference type="SMART" id="SM00829"/>
    </source>
</evidence>
<dbReference type="Pfam" id="PF08240">
    <property type="entry name" value="ADH_N"/>
    <property type="match status" value="1"/>
</dbReference>
<dbReference type="SUPFAM" id="SSF50129">
    <property type="entry name" value="GroES-like"/>
    <property type="match status" value="1"/>
</dbReference>
<dbReference type="InterPro" id="IPR020843">
    <property type="entry name" value="ER"/>
</dbReference>
<dbReference type="Proteomes" id="UP000051412">
    <property type="component" value="Unassembled WGS sequence"/>
</dbReference>
<dbReference type="Gene3D" id="3.40.50.720">
    <property type="entry name" value="NAD(P)-binding Rossmann-like Domain"/>
    <property type="match status" value="1"/>
</dbReference>
<feature type="domain" description="Enoyl reductase (ER)" evidence="3">
    <location>
        <begin position="26"/>
        <end position="337"/>
    </location>
</feature>
<comment type="caution">
    <text evidence="4">The sequence shown here is derived from an EMBL/GenBank/DDBJ whole genome shotgun (WGS) entry which is preliminary data.</text>
</comment>
<evidence type="ECO:0000313" key="4">
    <source>
        <dbReference type="EMBL" id="KRM27583.1"/>
    </source>
</evidence>
<dbReference type="STRING" id="1423782.FD32_GL000008"/>
<dbReference type="PATRIC" id="fig|1423782.4.peg.8"/>
<proteinExistence type="predicted"/>
<dbReference type="PANTHER" id="PTHR48106:SF18">
    <property type="entry name" value="QUINONE OXIDOREDUCTASE PIG3"/>
    <property type="match status" value="1"/>
</dbReference>
<evidence type="ECO:0000256" key="2">
    <source>
        <dbReference type="ARBA" id="ARBA00023002"/>
    </source>
</evidence>
<accession>A0A0R1XBN6</accession>
<dbReference type="InterPro" id="IPR036291">
    <property type="entry name" value="NAD(P)-bd_dom_sf"/>
</dbReference>
<organism evidence="4 5">
    <name type="scientific">Limosilactobacillus panis DSM 6035</name>
    <dbReference type="NCBI Taxonomy" id="1423782"/>
    <lineage>
        <taxon>Bacteria</taxon>
        <taxon>Bacillati</taxon>
        <taxon>Bacillota</taxon>
        <taxon>Bacilli</taxon>
        <taxon>Lactobacillales</taxon>
        <taxon>Lactobacillaceae</taxon>
        <taxon>Limosilactobacillus</taxon>
    </lineage>
</organism>
<dbReference type="InterPro" id="IPR013149">
    <property type="entry name" value="ADH-like_C"/>
</dbReference>
<dbReference type="GO" id="GO:0016651">
    <property type="term" value="F:oxidoreductase activity, acting on NAD(P)H"/>
    <property type="evidence" value="ECO:0007669"/>
    <property type="project" value="TreeGrafter"/>
</dbReference>
<dbReference type="EMBL" id="AZGM01000056">
    <property type="protein sequence ID" value="KRM27583.1"/>
    <property type="molecule type" value="Genomic_DNA"/>
</dbReference>
<sequence length="339" mass="36736">MIKKQKEVLIMSKDTMQAIQLTQPCAADELHPTTVPVPQLKPGYALVKVKAFGVNESELTSRKGKSSPDFKFPRILGIEGVGIIDRVNAGSSFKPGQKVVTMMGGMGRAIDGSYAEYMLIKEKNLIPFESGLDWSIIGALPEMLQTAYGSITQGLRVQTGDLLLVRGGSSTVGLMAAVLAYHMGAKVIASTRNENKLATMAKLGIDYPVLDDRDFADRVKKIAPDKVDKVLELVGFSTLFQDMGLVKEGGYTCFTGALGGKWTLNNFSPFMIPTGVFLTSYAGEAKDLPAKYFNHILKLIEDRQLTVPLAKVYHGLSEVGEAQANLESGKFSGKHVVVL</sequence>
<dbReference type="SUPFAM" id="SSF51735">
    <property type="entry name" value="NAD(P)-binding Rossmann-fold domains"/>
    <property type="match status" value="1"/>
</dbReference>
<evidence type="ECO:0000313" key="5">
    <source>
        <dbReference type="Proteomes" id="UP000051412"/>
    </source>
</evidence>
<dbReference type="InterPro" id="IPR011032">
    <property type="entry name" value="GroES-like_sf"/>
</dbReference>
<name>A0A0R1XBN6_9LACO</name>
<dbReference type="AlphaFoldDB" id="A0A0R1XBN6"/>
<gene>
    <name evidence="4" type="ORF">FD32_GL000008</name>
</gene>
<dbReference type="SMART" id="SM00829">
    <property type="entry name" value="PKS_ER"/>
    <property type="match status" value="1"/>
</dbReference>
<keyword evidence="5" id="KW-1185">Reference proteome</keyword>
<dbReference type="Pfam" id="PF00107">
    <property type="entry name" value="ADH_zinc_N"/>
    <property type="match status" value="1"/>
</dbReference>
<protein>
    <submittedName>
        <fullName evidence="4">Dehydrogenase</fullName>
    </submittedName>
</protein>
<reference evidence="4 5" key="1">
    <citation type="journal article" date="2015" name="Genome Announc.">
        <title>Expanding the biotechnology potential of lactobacilli through comparative genomics of 213 strains and associated genera.</title>
        <authorList>
            <person name="Sun Z."/>
            <person name="Harris H.M."/>
            <person name="McCann A."/>
            <person name="Guo C."/>
            <person name="Argimon S."/>
            <person name="Zhang W."/>
            <person name="Yang X."/>
            <person name="Jeffery I.B."/>
            <person name="Cooney J.C."/>
            <person name="Kagawa T.F."/>
            <person name="Liu W."/>
            <person name="Song Y."/>
            <person name="Salvetti E."/>
            <person name="Wrobel A."/>
            <person name="Rasinkangas P."/>
            <person name="Parkhill J."/>
            <person name="Rea M.C."/>
            <person name="O'Sullivan O."/>
            <person name="Ritari J."/>
            <person name="Douillard F.P."/>
            <person name="Paul Ross R."/>
            <person name="Yang R."/>
            <person name="Briner A.E."/>
            <person name="Felis G.E."/>
            <person name="de Vos W.M."/>
            <person name="Barrangou R."/>
            <person name="Klaenhammer T.R."/>
            <person name="Caufield P.W."/>
            <person name="Cui Y."/>
            <person name="Zhang H."/>
            <person name="O'Toole P.W."/>
        </authorList>
    </citation>
    <scope>NUCLEOTIDE SEQUENCE [LARGE SCALE GENOMIC DNA]</scope>
    <source>
        <strain evidence="4 5">DSM 6035</strain>
    </source>
</reference>
<dbReference type="GO" id="GO:0070402">
    <property type="term" value="F:NADPH binding"/>
    <property type="evidence" value="ECO:0007669"/>
    <property type="project" value="TreeGrafter"/>
</dbReference>
<keyword evidence="1" id="KW-0521">NADP</keyword>